<organism evidence="1 2">
    <name type="scientific">Marinilabilia rubra</name>
    <dbReference type="NCBI Taxonomy" id="2162893"/>
    <lineage>
        <taxon>Bacteria</taxon>
        <taxon>Pseudomonadati</taxon>
        <taxon>Bacteroidota</taxon>
        <taxon>Bacteroidia</taxon>
        <taxon>Marinilabiliales</taxon>
        <taxon>Marinilabiliaceae</taxon>
        <taxon>Marinilabilia</taxon>
    </lineage>
</organism>
<accession>A0A2U2B3W8</accession>
<dbReference type="Proteomes" id="UP000244956">
    <property type="component" value="Unassembled WGS sequence"/>
</dbReference>
<gene>
    <name evidence="1" type="ORF">DDZ16_19190</name>
</gene>
<evidence type="ECO:0000313" key="1">
    <source>
        <dbReference type="EMBL" id="PWD97762.1"/>
    </source>
</evidence>
<evidence type="ECO:0008006" key="3">
    <source>
        <dbReference type="Google" id="ProtNLM"/>
    </source>
</evidence>
<dbReference type="InterPro" id="IPR027417">
    <property type="entry name" value="P-loop_NTPase"/>
</dbReference>
<proteinExistence type="predicted"/>
<comment type="caution">
    <text evidence="1">The sequence shown here is derived from an EMBL/GenBank/DDBJ whole genome shotgun (WGS) entry which is preliminary data.</text>
</comment>
<reference evidence="1 2" key="1">
    <citation type="submission" date="2018-05" db="EMBL/GenBank/DDBJ databases">
        <title>Marinilabilia rubrum sp. nov., isolated from saltern sediment.</title>
        <authorList>
            <person name="Zhang R."/>
        </authorList>
    </citation>
    <scope>NUCLEOTIDE SEQUENCE [LARGE SCALE GENOMIC DNA]</scope>
    <source>
        <strain evidence="1 2">WTE16</strain>
    </source>
</reference>
<keyword evidence="2" id="KW-1185">Reference proteome</keyword>
<dbReference type="Gene3D" id="3.40.50.300">
    <property type="entry name" value="P-loop containing nucleotide triphosphate hydrolases"/>
    <property type="match status" value="1"/>
</dbReference>
<name>A0A2U2B3W8_9BACT</name>
<sequence>MKALKKKIETFGIKILNEKKYNALVSNIIDFNKQFIPYIKALKCLGATHQKFLIFGQGRSGSTLLVSLLNSHPNIKCEGEILNNATNFRKGNILFPKLFLRGKLAMYGNKFSYGYKVKVYQLEEQKKIHNISQFLNKQQNNGWKIIFLQRKNVFDHAMSNIMAETTKRYHSYNNLNDYQAPKIKVNINDLDEKIHFRHHYHKLENEILANLKGDYITVTYEDDLLIPEKHQKTASKIFNYLNLEDADVATHLKKINSKKWDELIENYQEVKIHMAASYNIDINKK</sequence>
<dbReference type="RefSeq" id="WP_109266099.1">
    <property type="nucleotide sequence ID" value="NZ_QEWP01000026.1"/>
</dbReference>
<dbReference type="OrthoDB" id="1435519at2"/>
<protein>
    <recommendedName>
        <fullName evidence="3">Sulfotransferase</fullName>
    </recommendedName>
</protein>
<dbReference type="EMBL" id="QEWP01000026">
    <property type="protein sequence ID" value="PWD97762.1"/>
    <property type="molecule type" value="Genomic_DNA"/>
</dbReference>
<dbReference type="SUPFAM" id="SSF52540">
    <property type="entry name" value="P-loop containing nucleoside triphosphate hydrolases"/>
    <property type="match status" value="1"/>
</dbReference>
<evidence type="ECO:0000313" key="2">
    <source>
        <dbReference type="Proteomes" id="UP000244956"/>
    </source>
</evidence>
<dbReference type="AlphaFoldDB" id="A0A2U2B3W8"/>